<gene>
    <name evidence="4" type="primary">AYR1_3</name>
    <name evidence="4" type="ORF">NW755_014695</name>
</gene>
<name>A0A9W8QTG7_9HYPO</name>
<dbReference type="EMBL" id="JAOQAV010000285">
    <property type="protein sequence ID" value="KAJ4175909.1"/>
    <property type="molecule type" value="Genomic_DNA"/>
</dbReference>
<sequence>MSMTQAFAPLLIEAPSLILNISSTSSVAPYLFGAIYSSTKGAINTYSRALRLEFNPFNVRVMVAVTGTVKSHIANN</sequence>
<dbReference type="GO" id="GO:0006654">
    <property type="term" value="P:phosphatidic acid biosynthetic process"/>
    <property type="evidence" value="ECO:0007669"/>
    <property type="project" value="TreeGrafter"/>
</dbReference>
<keyword evidence="3 4" id="KW-0560">Oxidoreductase</keyword>
<protein>
    <submittedName>
        <fullName evidence="4">NADPH-dependent 1-acyl dihydroxyacetone phosphate reductase</fullName>
        <ecNumber evidence="4">1.1.1.101</ecNumber>
    </submittedName>
</protein>
<reference evidence="4" key="1">
    <citation type="submission" date="2022-09" db="EMBL/GenBank/DDBJ databases">
        <title>Fusarium specimens isolated from Avocado Roots.</title>
        <authorList>
            <person name="Stajich J."/>
            <person name="Roper C."/>
            <person name="Heimlech-Rivalta G."/>
        </authorList>
    </citation>
    <scope>NUCLEOTIDE SEQUENCE</scope>
    <source>
        <strain evidence="4">A02</strain>
    </source>
</reference>
<dbReference type="GO" id="GO:0005811">
    <property type="term" value="C:lipid droplet"/>
    <property type="evidence" value="ECO:0007669"/>
    <property type="project" value="TreeGrafter"/>
</dbReference>
<evidence type="ECO:0000313" key="4">
    <source>
        <dbReference type="EMBL" id="KAJ4175909.1"/>
    </source>
</evidence>
<dbReference type="InterPro" id="IPR002347">
    <property type="entry name" value="SDR_fam"/>
</dbReference>
<dbReference type="EC" id="1.1.1.101" evidence="4"/>
<dbReference type="GO" id="GO:0005783">
    <property type="term" value="C:endoplasmic reticulum"/>
    <property type="evidence" value="ECO:0007669"/>
    <property type="project" value="TreeGrafter"/>
</dbReference>
<evidence type="ECO:0000256" key="1">
    <source>
        <dbReference type="ARBA" id="ARBA00006484"/>
    </source>
</evidence>
<dbReference type="GO" id="GO:0000140">
    <property type="term" value="F:acylglycerone-phosphate reductase (NADP+) activity"/>
    <property type="evidence" value="ECO:0007669"/>
    <property type="project" value="UniProtKB-EC"/>
</dbReference>
<dbReference type="GO" id="GO:0004806">
    <property type="term" value="F:triacylglycerol lipase activity"/>
    <property type="evidence" value="ECO:0007669"/>
    <property type="project" value="TreeGrafter"/>
</dbReference>
<proteinExistence type="inferred from homology"/>
<comment type="caution">
    <text evidence="4">The sequence shown here is derived from an EMBL/GenBank/DDBJ whole genome shotgun (WGS) entry which is preliminary data.</text>
</comment>
<dbReference type="Pfam" id="PF00106">
    <property type="entry name" value="adh_short"/>
    <property type="match status" value="1"/>
</dbReference>
<keyword evidence="5" id="KW-1185">Reference proteome</keyword>
<dbReference type="PANTHER" id="PTHR44169:SF6">
    <property type="entry name" value="NADPH-DEPENDENT 1-ACYLDIHYDROXYACETONE PHOSPHATE REDUCTASE"/>
    <property type="match status" value="1"/>
</dbReference>
<dbReference type="GO" id="GO:0019433">
    <property type="term" value="P:triglyceride catabolic process"/>
    <property type="evidence" value="ECO:0007669"/>
    <property type="project" value="TreeGrafter"/>
</dbReference>
<dbReference type="SUPFAM" id="SSF51735">
    <property type="entry name" value="NAD(P)-binding Rossmann-fold domains"/>
    <property type="match status" value="1"/>
</dbReference>
<dbReference type="Gene3D" id="3.40.50.720">
    <property type="entry name" value="NAD(P)-binding Rossmann-like Domain"/>
    <property type="match status" value="1"/>
</dbReference>
<comment type="similarity">
    <text evidence="1">Belongs to the short-chain dehydrogenases/reductases (SDR) family.</text>
</comment>
<accession>A0A9W8QTG7</accession>
<dbReference type="AlphaFoldDB" id="A0A9W8QTG7"/>
<dbReference type="OrthoDB" id="2102561at2759"/>
<dbReference type="InterPro" id="IPR036291">
    <property type="entry name" value="NAD(P)-bd_dom_sf"/>
</dbReference>
<dbReference type="PANTHER" id="PTHR44169">
    <property type="entry name" value="NADPH-DEPENDENT 1-ACYLDIHYDROXYACETONE PHOSPHATE REDUCTASE"/>
    <property type="match status" value="1"/>
</dbReference>
<evidence type="ECO:0000256" key="3">
    <source>
        <dbReference type="ARBA" id="ARBA00023002"/>
    </source>
</evidence>
<evidence type="ECO:0000256" key="2">
    <source>
        <dbReference type="ARBA" id="ARBA00022857"/>
    </source>
</evidence>
<keyword evidence="2" id="KW-0521">NADP</keyword>
<organism evidence="4 5">
    <name type="scientific">Fusarium falciforme</name>
    <dbReference type="NCBI Taxonomy" id="195108"/>
    <lineage>
        <taxon>Eukaryota</taxon>
        <taxon>Fungi</taxon>
        <taxon>Dikarya</taxon>
        <taxon>Ascomycota</taxon>
        <taxon>Pezizomycotina</taxon>
        <taxon>Sordariomycetes</taxon>
        <taxon>Hypocreomycetidae</taxon>
        <taxon>Hypocreales</taxon>
        <taxon>Nectriaceae</taxon>
        <taxon>Fusarium</taxon>
        <taxon>Fusarium solani species complex</taxon>
    </lineage>
</organism>
<dbReference type="InterPro" id="IPR020904">
    <property type="entry name" value="Sc_DH/Rdtase_CS"/>
</dbReference>
<dbReference type="PROSITE" id="PS00061">
    <property type="entry name" value="ADH_SHORT"/>
    <property type="match status" value="1"/>
</dbReference>
<dbReference type="Proteomes" id="UP001152087">
    <property type="component" value="Unassembled WGS sequence"/>
</dbReference>
<evidence type="ECO:0000313" key="5">
    <source>
        <dbReference type="Proteomes" id="UP001152087"/>
    </source>
</evidence>